<dbReference type="RefSeq" id="WP_039665748.1">
    <property type="nucleotide sequence ID" value="NZ_CP037746.1"/>
</dbReference>
<accession>A0AAE5YHK4</accession>
<feature type="domain" description="Mur ligase central" evidence="7">
    <location>
        <begin position="43"/>
        <end position="221"/>
    </location>
</feature>
<dbReference type="GO" id="GO:0005524">
    <property type="term" value="F:ATP binding"/>
    <property type="evidence" value="ECO:0007669"/>
    <property type="project" value="UniProtKB-KW"/>
</dbReference>
<evidence type="ECO:0000256" key="4">
    <source>
        <dbReference type="ARBA" id="ARBA00022741"/>
    </source>
</evidence>
<dbReference type="NCBIfam" id="TIGR01499">
    <property type="entry name" value="folC"/>
    <property type="match status" value="1"/>
</dbReference>
<evidence type="ECO:0000256" key="2">
    <source>
        <dbReference type="ARBA" id="ARBA00022598"/>
    </source>
</evidence>
<keyword evidence="11" id="KW-1185">Reference proteome</keyword>
<keyword evidence="5" id="KW-0067">ATP-binding</keyword>
<dbReference type="Pfam" id="PF08245">
    <property type="entry name" value="Mur_ligase_M"/>
    <property type="match status" value="1"/>
</dbReference>
<name>A0AAE5YHK4_9BACT</name>
<dbReference type="EMBL" id="VRMB01000009">
    <property type="protein sequence ID" value="TXK70354.1"/>
    <property type="molecule type" value="Genomic_DNA"/>
</dbReference>
<dbReference type="SUPFAM" id="SSF53244">
    <property type="entry name" value="MurD-like peptide ligases, peptide-binding domain"/>
    <property type="match status" value="1"/>
</dbReference>
<dbReference type="PANTHER" id="PTHR11136:SF0">
    <property type="entry name" value="DIHYDROFOLATE SYNTHETASE-RELATED"/>
    <property type="match status" value="1"/>
</dbReference>
<dbReference type="InterPro" id="IPR036615">
    <property type="entry name" value="Mur_ligase_C_dom_sf"/>
</dbReference>
<dbReference type="EMBL" id="CP037746">
    <property type="protein sequence ID" value="QBL13318.1"/>
    <property type="molecule type" value="Genomic_DNA"/>
</dbReference>
<reference evidence="9 11" key="2">
    <citation type="submission" date="2019-08" db="EMBL/GenBank/DDBJ databases">
        <title>Rapid identification of Enteric Bacteria from Whole Genome Sequences (WGS) using Average Nucleotide Identity (ANI).</title>
        <authorList>
            <person name="Lane C."/>
        </authorList>
    </citation>
    <scope>NUCLEOTIDE SEQUENCE [LARGE SCALE GENOMIC DNA]</scope>
    <source>
        <strain evidence="9 11">2010D-8464</strain>
    </source>
</reference>
<dbReference type="InterPro" id="IPR013221">
    <property type="entry name" value="Mur_ligase_cen"/>
</dbReference>
<dbReference type="Gene3D" id="3.90.190.20">
    <property type="entry name" value="Mur ligase, C-terminal domain"/>
    <property type="match status" value="1"/>
</dbReference>
<dbReference type="GO" id="GO:0004326">
    <property type="term" value="F:tetrahydrofolylpolyglutamate synthase activity"/>
    <property type="evidence" value="ECO:0007669"/>
    <property type="project" value="InterPro"/>
</dbReference>
<evidence type="ECO:0000313" key="9">
    <source>
        <dbReference type="EMBL" id="TXK70354.1"/>
    </source>
</evidence>
<comment type="similarity">
    <text evidence="1">Belongs to the folylpolyglutamate synthase family.</text>
</comment>
<evidence type="ECO:0000313" key="11">
    <source>
        <dbReference type="Proteomes" id="UP000321325"/>
    </source>
</evidence>
<dbReference type="GeneID" id="66287731"/>
<evidence type="ECO:0000256" key="1">
    <source>
        <dbReference type="ARBA" id="ARBA00008276"/>
    </source>
</evidence>
<dbReference type="Proteomes" id="UP000321325">
    <property type="component" value="Unassembled WGS sequence"/>
</dbReference>
<evidence type="ECO:0000313" key="8">
    <source>
        <dbReference type="EMBL" id="QBL13318.1"/>
    </source>
</evidence>
<keyword evidence="2" id="KW-0436">Ligase</keyword>
<dbReference type="InterPro" id="IPR036565">
    <property type="entry name" value="Mur-like_cat_sf"/>
</dbReference>
<gene>
    <name evidence="8" type="ORF">A9460_02840</name>
    <name evidence="9" type="ORF">FVD15_02525</name>
</gene>
<dbReference type="Gene3D" id="3.40.1190.10">
    <property type="entry name" value="Mur-like, catalytic domain"/>
    <property type="match status" value="1"/>
</dbReference>
<keyword evidence="3" id="KW-0479">Metal-binding</keyword>
<dbReference type="GO" id="GO:0005737">
    <property type="term" value="C:cytoplasm"/>
    <property type="evidence" value="ECO:0007669"/>
    <property type="project" value="TreeGrafter"/>
</dbReference>
<dbReference type="Proteomes" id="UP000293421">
    <property type="component" value="Chromosome"/>
</dbReference>
<evidence type="ECO:0000256" key="6">
    <source>
        <dbReference type="ARBA" id="ARBA00022842"/>
    </source>
</evidence>
<evidence type="ECO:0000259" key="7">
    <source>
        <dbReference type="Pfam" id="PF08245"/>
    </source>
</evidence>
<organism evidence="8 10">
    <name type="scientific">Campylobacter volucris</name>
    <dbReference type="NCBI Taxonomy" id="1031542"/>
    <lineage>
        <taxon>Bacteria</taxon>
        <taxon>Pseudomonadati</taxon>
        <taxon>Campylobacterota</taxon>
        <taxon>Epsilonproteobacteria</taxon>
        <taxon>Campylobacterales</taxon>
        <taxon>Campylobacteraceae</taxon>
        <taxon>Campylobacter</taxon>
    </lineage>
</organism>
<dbReference type="AlphaFoldDB" id="A0AAE5YHK4"/>
<dbReference type="GO" id="GO:0046872">
    <property type="term" value="F:metal ion binding"/>
    <property type="evidence" value="ECO:0007669"/>
    <property type="project" value="UniProtKB-KW"/>
</dbReference>
<protein>
    <submittedName>
        <fullName evidence="8">Bifunctional tetrahydrofolate synthase/dihydrofolate synthase</fullName>
    </submittedName>
</protein>
<evidence type="ECO:0000256" key="5">
    <source>
        <dbReference type="ARBA" id="ARBA00022840"/>
    </source>
</evidence>
<proteinExistence type="inferred from homology"/>
<dbReference type="GO" id="GO:0008841">
    <property type="term" value="F:dihydrofolate synthase activity"/>
    <property type="evidence" value="ECO:0007669"/>
    <property type="project" value="TreeGrafter"/>
</dbReference>
<dbReference type="InterPro" id="IPR001645">
    <property type="entry name" value="Folylpolyglutamate_synth"/>
</dbReference>
<keyword evidence="4" id="KW-0547">Nucleotide-binding</keyword>
<keyword evidence="6" id="KW-0460">Magnesium</keyword>
<evidence type="ECO:0000256" key="3">
    <source>
        <dbReference type="ARBA" id="ARBA00022723"/>
    </source>
</evidence>
<evidence type="ECO:0000313" key="10">
    <source>
        <dbReference type="Proteomes" id="UP000293421"/>
    </source>
</evidence>
<reference evidence="8 10" key="1">
    <citation type="submission" date="2019-02" db="EMBL/GenBank/DDBJ databases">
        <title>Use of ANI for Rapid Identification of Enteric Bacteria.</title>
        <authorList>
            <person name="Pruckler J."/>
            <person name="Lane C."/>
            <person name="Aubert R."/>
        </authorList>
    </citation>
    <scope>NUCLEOTIDE SEQUENCE [LARGE SCALE GENOMIC DNA]</scope>
    <source>
        <strain evidence="8 10">2014D-0083</strain>
    </source>
</reference>
<sequence length="389" mass="45352">MNFKQTLAKKEMFYKKISRFFMFAMYEKYKNVFCKTKNIQIIGTNGKGSTGRFLAMLLKQEGFLVGHYTSPHIFKFNERFWLNGTIVDDESLEQAHKILEDKMKQDLSRLSYFEYATFLALVLFEKCDYVVFEAGVGGEYDATSVFDKEFTIFTNIGFDHQELLGKTLKNIARTKLKAMKDKAIISSNQDLIVLNLAKHIALLKNSKLTITSFFQDKDLKNITQEYTKKYNLAYFLQDNLLLALESFSIILNKDKTSLIKSMQNLPKLDLKGRCEQISDNIFVDVGHNEMAALALASIFKEKKVHLVYNCFLDKDFYNILKALKPIIKIVEIYDYKTENRPLAGEKLLESLKELDIKYKKFNHIENDNLYLVFGSFLLVENFLRGYRER</sequence>
<dbReference type="SUPFAM" id="SSF53623">
    <property type="entry name" value="MurD-like peptide ligases, catalytic domain"/>
    <property type="match status" value="1"/>
</dbReference>
<dbReference type="PANTHER" id="PTHR11136">
    <property type="entry name" value="FOLYLPOLYGLUTAMATE SYNTHASE-RELATED"/>
    <property type="match status" value="1"/>
</dbReference>